<organism evidence="2 3">
    <name type="scientific">Daphnia magna</name>
    <dbReference type="NCBI Taxonomy" id="35525"/>
    <lineage>
        <taxon>Eukaryota</taxon>
        <taxon>Metazoa</taxon>
        <taxon>Ecdysozoa</taxon>
        <taxon>Arthropoda</taxon>
        <taxon>Crustacea</taxon>
        <taxon>Branchiopoda</taxon>
        <taxon>Diplostraca</taxon>
        <taxon>Cladocera</taxon>
        <taxon>Anomopoda</taxon>
        <taxon>Daphniidae</taxon>
        <taxon>Daphnia</taxon>
    </lineage>
</organism>
<protein>
    <submittedName>
        <fullName evidence="2">Uncharacterized protein</fullName>
    </submittedName>
</protein>
<evidence type="ECO:0000313" key="2">
    <source>
        <dbReference type="EMBL" id="KAK4005953.1"/>
    </source>
</evidence>
<reference evidence="2 3" key="1">
    <citation type="journal article" date="2023" name="Nucleic Acids Res.">
        <title>The hologenome of Daphnia magna reveals possible DNA methylation and microbiome-mediated evolution of the host genome.</title>
        <authorList>
            <person name="Chaturvedi A."/>
            <person name="Li X."/>
            <person name="Dhandapani V."/>
            <person name="Marshall H."/>
            <person name="Kissane S."/>
            <person name="Cuenca-Cambronero M."/>
            <person name="Asole G."/>
            <person name="Calvet F."/>
            <person name="Ruiz-Romero M."/>
            <person name="Marangio P."/>
            <person name="Guigo R."/>
            <person name="Rago D."/>
            <person name="Mirbahai L."/>
            <person name="Eastwood N."/>
            <person name="Colbourne J.K."/>
            <person name="Zhou J."/>
            <person name="Mallon E."/>
            <person name="Orsini L."/>
        </authorList>
    </citation>
    <scope>NUCLEOTIDE SEQUENCE [LARGE SCALE GENOMIC DNA]</scope>
    <source>
        <strain evidence="2">LRV0_1</strain>
    </source>
</reference>
<keyword evidence="3" id="KW-1185">Reference proteome</keyword>
<evidence type="ECO:0000313" key="3">
    <source>
        <dbReference type="Proteomes" id="UP001234178"/>
    </source>
</evidence>
<accession>A0ABQ9YZ78</accession>
<proteinExistence type="predicted"/>
<dbReference type="Proteomes" id="UP001234178">
    <property type="component" value="Unassembled WGS sequence"/>
</dbReference>
<dbReference type="EMBL" id="JAOYFB010000002">
    <property type="protein sequence ID" value="KAK4005953.1"/>
    <property type="molecule type" value="Genomic_DNA"/>
</dbReference>
<sequence>MEMFSYYLIYGEQAVGEEKIIFKNLWEIYEDSFKVFFTNCRGTADHPSCCPDMKEVIEPIQISYLNLEERKPLSTCSLTADRRGLHQKVIAYSIYGDFSQKEVVNRYLKPLRETIKTIPSIYPGWITRIYHNQTHNDSVTSAWTMLRKELNVGAHLPLLDEMVDAFMSRDSDSLIIQREQDAVAEWLASDRVFHIMRDHHLHCTAILGGMWGAKISQDRSRIAAASYQIFKEDHRIKYGYDQLMLTKFMWPIARNNLLLLQNIPTCPAVSHKEKWCPFHRKQRTTTRRPEIPMSQKMSSIKCHHT</sequence>
<name>A0ABQ9YZ78_9CRUS</name>
<feature type="region of interest" description="Disordered" evidence="1">
    <location>
        <begin position="281"/>
        <end position="305"/>
    </location>
</feature>
<evidence type="ECO:0000256" key="1">
    <source>
        <dbReference type="SAM" id="MobiDB-lite"/>
    </source>
</evidence>
<gene>
    <name evidence="2" type="ORF">OUZ56_011079</name>
</gene>
<comment type="caution">
    <text evidence="2">The sequence shown here is derived from an EMBL/GenBank/DDBJ whole genome shotgun (WGS) entry which is preliminary data.</text>
</comment>